<evidence type="ECO:0000256" key="4">
    <source>
        <dbReference type="ARBA" id="ARBA00022832"/>
    </source>
</evidence>
<dbReference type="Gene3D" id="3.10.129.10">
    <property type="entry name" value="Hotdog Thioesterase"/>
    <property type="match status" value="2"/>
</dbReference>
<dbReference type="InterPro" id="IPR002864">
    <property type="entry name" value="Acyl-ACP_thioesterase_NHD"/>
</dbReference>
<evidence type="ECO:0000256" key="6">
    <source>
        <dbReference type="ARBA" id="ARBA00023098"/>
    </source>
</evidence>
<dbReference type="InterPro" id="IPR049427">
    <property type="entry name" value="Acyl-ACP_TE_C"/>
</dbReference>
<keyword evidence="5" id="KW-0809">Transit peptide</keyword>
<evidence type="ECO:0000256" key="2">
    <source>
        <dbReference type="ARBA" id="ARBA00022516"/>
    </source>
</evidence>
<sequence>MTSKEGIYTYTIDAYLSDFRGKATLPMLGGFMLQAATRHAEERNFGYSFMSSQQRAWVLMRMSIELSEYPNNDTSIKLHTWVSDINKLFSERCFAFEDQDGNYIGYARSMWASIDLETRHPTNILDLERMTELKSDKVCPIPGAVKIPFLKDGESAASFTVKYSDIDINKHLNSMKYIEHFIDIFPIEMFQEKEIKTFEMNYLAEGQYGTTLDILKKETELDTSVLEMKHNDKTICLARVTWQ</sequence>
<dbReference type="Pfam" id="PF01643">
    <property type="entry name" value="Acyl-ACP_TE"/>
    <property type="match status" value="1"/>
</dbReference>
<gene>
    <name evidence="10" type="ORF">CLV62_13233</name>
</gene>
<evidence type="ECO:0000256" key="3">
    <source>
        <dbReference type="ARBA" id="ARBA00022801"/>
    </source>
</evidence>
<dbReference type="SUPFAM" id="SSF54637">
    <property type="entry name" value="Thioesterase/thiol ester dehydrase-isomerase"/>
    <property type="match status" value="2"/>
</dbReference>
<comment type="caution">
    <text evidence="10">The sequence shown here is derived from an EMBL/GenBank/DDBJ whole genome shotgun (WGS) entry which is preliminary data.</text>
</comment>
<feature type="domain" description="Acyl-ACP thioesterase N-terminal hotdog" evidence="8">
    <location>
        <begin position="9"/>
        <end position="126"/>
    </location>
</feature>
<dbReference type="Proteomes" id="UP000247973">
    <property type="component" value="Unassembled WGS sequence"/>
</dbReference>
<keyword evidence="2" id="KW-0444">Lipid biosynthesis</keyword>
<dbReference type="GO" id="GO:0000036">
    <property type="term" value="F:acyl carrier activity"/>
    <property type="evidence" value="ECO:0007669"/>
    <property type="project" value="TreeGrafter"/>
</dbReference>
<proteinExistence type="inferred from homology"/>
<keyword evidence="6" id="KW-0443">Lipid metabolism</keyword>
<dbReference type="EMBL" id="QICL01000032">
    <property type="protein sequence ID" value="PXV60044.1"/>
    <property type="molecule type" value="Genomic_DNA"/>
</dbReference>
<dbReference type="RefSeq" id="WP_110312213.1">
    <property type="nucleotide sequence ID" value="NZ_QICL01000032.1"/>
</dbReference>
<keyword evidence="4" id="KW-0276">Fatty acid metabolism</keyword>
<keyword evidence="7" id="KW-0275">Fatty acid biosynthesis</keyword>
<evidence type="ECO:0000313" key="10">
    <source>
        <dbReference type="EMBL" id="PXV60044.1"/>
    </source>
</evidence>
<dbReference type="PANTHER" id="PTHR31727:SF6">
    <property type="entry name" value="OLEOYL-ACYL CARRIER PROTEIN THIOESTERASE 1, CHLOROPLASTIC"/>
    <property type="match status" value="1"/>
</dbReference>
<accession>A0A2V3PKT3</accession>
<evidence type="ECO:0000259" key="9">
    <source>
        <dbReference type="Pfam" id="PF20791"/>
    </source>
</evidence>
<dbReference type="GO" id="GO:0016297">
    <property type="term" value="F:fatty acyl-[ACP] hydrolase activity"/>
    <property type="evidence" value="ECO:0007669"/>
    <property type="project" value="InterPro"/>
</dbReference>
<dbReference type="InterPro" id="IPR029069">
    <property type="entry name" value="HotDog_dom_sf"/>
</dbReference>
<dbReference type="InterPro" id="IPR045023">
    <property type="entry name" value="FATA/B"/>
</dbReference>
<evidence type="ECO:0000259" key="8">
    <source>
        <dbReference type="Pfam" id="PF01643"/>
    </source>
</evidence>
<dbReference type="Pfam" id="PF20791">
    <property type="entry name" value="Acyl-ACP_TE_C"/>
    <property type="match status" value="1"/>
</dbReference>
<comment type="similarity">
    <text evidence="1">Belongs to the acyl-ACP thioesterase family.</text>
</comment>
<organism evidence="10 11">
    <name type="scientific">Dysgonomonas alginatilytica</name>
    <dbReference type="NCBI Taxonomy" id="1605892"/>
    <lineage>
        <taxon>Bacteria</taxon>
        <taxon>Pseudomonadati</taxon>
        <taxon>Bacteroidota</taxon>
        <taxon>Bacteroidia</taxon>
        <taxon>Bacteroidales</taxon>
        <taxon>Dysgonomonadaceae</taxon>
        <taxon>Dysgonomonas</taxon>
    </lineage>
</organism>
<dbReference type="PANTHER" id="PTHR31727">
    <property type="entry name" value="OLEOYL-ACYL CARRIER PROTEIN THIOESTERASE 1, CHLOROPLASTIC"/>
    <property type="match status" value="1"/>
</dbReference>
<dbReference type="AlphaFoldDB" id="A0A2V3PKT3"/>
<feature type="domain" description="Acyl-ACP thioesterase-like C-terminal" evidence="9">
    <location>
        <begin position="155"/>
        <end position="242"/>
    </location>
</feature>
<name>A0A2V3PKT3_9BACT</name>
<reference evidence="10 11" key="1">
    <citation type="submission" date="2018-03" db="EMBL/GenBank/DDBJ databases">
        <title>Genomic Encyclopedia of Archaeal and Bacterial Type Strains, Phase II (KMG-II): from individual species to whole genera.</title>
        <authorList>
            <person name="Goeker M."/>
        </authorList>
    </citation>
    <scope>NUCLEOTIDE SEQUENCE [LARGE SCALE GENOMIC DNA]</scope>
    <source>
        <strain evidence="10 11">DSM 100214</strain>
    </source>
</reference>
<evidence type="ECO:0000256" key="1">
    <source>
        <dbReference type="ARBA" id="ARBA00006500"/>
    </source>
</evidence>
<protein>
    <submittedName>
        <fullName evidence="10">Acyl-ACP thioesterase</fullName>
    </submittedName>
</protein>
<evidence type="ECO:0000256" key="5">
    <source>
        <dbReference type="ARBA" id="ARBA00022946"/>
    </source>
</evidence>
<keyword evidence="3" id="KW-0378">Hydrolase</keyword>
<dbReference type="OrthoDB" id="9801517at2"/>
<evidence type="ECO:0000313" key="11">
    <source>
        <dbReference type="Proteomes" id="UP000247973"/>
    </source>
</evidence>
<keyword evidence="11" id="KW-1185">Reference proteome</keyword>
<evidence type="ECO:0000256" key="7">
    <source>
        <dbReference type="ARBA" id="ARBA00023160"/>
    </source>
</evidence>